<evidence type="ECO:0008006" key="3">
    <source>
        <dbReference type="Google" id="ProtNLM"/>
    </source>
</evidence>
<accession>A0ABT3G9T9</accession>
<dbReference type="EMBL" id="JAPDDR010000014">
    <property type="protein sequence ID" value="MCW1916374.1"/>
    <property type="molecule type" value="Genomic_DNA"/>
</dbReference>
<name>A0ABT3G9T9_9BACT</name>
<protein>
    <recommendedName>
        <fullName evidence="3">HTH cro/C1-type domain-containing protein</fullName>
    </recommendedName>
</protein>
<evidence type="ECO:0000313" key="2">
    <source>
        <dbReference type="Proteomes" id="UP001165653"/>
    </source>
</evidence>
<dbReference type="RefSeq" id="WP_264515947.1">
    <property type="nucleotide sequence ID" value="NZ_JAPDDR010000014.1"/>
</dbReference>
<organism evidence="1 2">
    <name type="scientific">Luteolibacter rhizosphaerae</name>
    <dbReference type="NCBI Taxonomy" id="2989719"/>
    <lineage>
        <taxon>Bacteria</taxon>
        <taxon>Pseudomonadati</taxon>
        <taxon>Verrucomicrobiota</taxon>
        <taxon>Verrucomicrobiia</taxon>
        <taxon>Verrucomicrobiales</taxon>
        <taxon>Verrucomicrobiaceae</taxon>
        <taxon>Luteolibacter</taxon>
    </lineage>
</organism>
<proteinExistence type="predicted"/>
<gene>
    <name evidence="1" type="ORF">OJ996_22490</name>
</gene>
<reference evidence="1" key="1">
    <citation type="submission" date="2022-10" db="EMBL/GenBank/DDBJ databases">
        <title>Luteolibacter sp. GHJ8, whole genome shotgun sequencing project.</title>
        <authorList>
            <person name="Zhao G."/>
            <person name="Shen L."/>
        </authorList>
    </citation>
    <scope>NUCLEOTIDE SEQUENCE</scope>
    <source>
        <strain evidence="1">GHJ8</strain>
    </source>
</reference>
<comment type="caution">
    <text evidence="1">The sequence shown here is derived from an EMBL/GenBank/DDBJ whole genome shotgun (WGS) entry which is preliminary data.</text>
</comment>
<evidence type="ECO:0000313" key="1">
    <source>
        <dbReference type="EMBL" id="MCW1916374.1"/>
    </source>
</evidence>
<sequence length="254" mass="28617">MNNRNSNFLKQLGLTQTALADILNVKQPTVHAGLQRNADYFTPLRLSQLAKHLRDNLPDELEAFEEARQLYISDPNSFQSEEPGRSTALEALEFAQQWVVGDSPREQRDLVFVDDLLKSRVDDSGISLVYAVSNWRGAISLFNILAAQIAGRNDCIQIYLFEIPILRYFPKLRILDPQSKVPKVFGHLANEEEASLSPSFAEGLIQMFRENGLGLLSDRFVDDDKIPSSPDFRLVAKPLDFIRGELPSAHLHAV</sequence>
<dbReference type="InterPro" id="IPR010982">
    <property type="entry name" value="Lambda_DNA-bd_dom_sf"/>
</dbReference>
<dbReference type="Proteomes" id="UP001165653">
    <property type="component" value="Unassembled WGS sequence"/>
</dbReference>
<dbReference type="SUPFAM" id="SSF47413">
    <property type="entry name" value="lambda repressor-like DNA-binding domains"/>
    <property type="match status" value="1"/>
</dbReference>
<keyword evidence="2" id="KW-1185">Reference proteome</keyword>